<organism evidence="2 3">
    <name type="scientific">Amygdalobacter nucleatus</name>
    <dbReference type="NCBI Taxonomy" id="3029274"/>
    <lineage>
        <taxon>Bacteria</taxon>
        <taxon>Bacillati</taxon>
        <taxon>Bacillota</taxon>
        <taxon>Clostridia</taxon>
        <taxon>Eubacteriales</taxon>
        <taxon>Oscillospiraceae</taxon>
        <taxon>Amygdalobacter</taxon>
    </lineage>
</organism>
<sequence length="296" mass="33387">MRKRQIKGIFSGAILALGLLGSLFFSKEQPANKPNVTLPSARDFRYVQSRVEASEAKTTEVKVTANPLKPNDNSYELEDEAFYIPRYTGKLSVLINDNEPIFANLVDNFQAYYVFSDLDELGRVGSAEALLGPETLPRDKRKSIRQVIPSGWHQGFYSFIEQQALYTRAHLIAHQLCGENATKENLMTGTAMFNVDGMLPYENKVKHYIKQTNNHVQYRVTPVFGYFDYNENNLVADGVQMEALSVEDGGAGVKFNVFVYNVQTGVDINYLTGENKINAQGKKMGFEIKRKSKNKK</sequence>
<dbReference type="InterPro" id="IPR044927">
    <property type="entry name" value="Endonuclea_NS_2"/>
</dbReference>
<proteinExistence type="predicted"/>
<evidence type="ECO:0000313" key="3">
    <source>
        <dbReference type="Proteomes" id="UP000070080"/>
    </source>
</evidence>
<dbReference type="OrthoDB" id="9783680at2"/>
<feature type="domain" description="Type VII secretion system protein EssD-like" evidence="1">
    <location>
        <begin position="115"/>
        <end position="243"/>
    </location>
</feature>
<dbReference type="Proteomes" id="UP000070080">
    <property type="component" value="Unassembled WGS sequence"/>
</dbReference>
<name>A0A133Y9H1_9FIRM</name>
<dbReference type="EMBL" id="LSCV01000035">
    <property type="protein sequence ID" value="KXB39881.1"/>
    <property type="molecule type" value="Genomic_DNA"/>
</dbReference>
<dbReference type="RefSeq" id="WP_066714512.1">
    <property type="nucleotide sequence ID" value="NZ_CP118869.1"/>
</dbReference>
<evidence type="ECO:0000259" key="1">
    <source>
        <dbReference type="Pfam" id="PF13930"/>
    </source>
</evidence>
<dbReference type="InterPro" id="IPR044929">
    <property type="entry name" value="DNA/RNA_non-sp_Endonuclease_sf"/>
</dbReference>
<dbReference type="STRING" id="1497955.HMPREF1872_01057"/>
<dbReference type="Pfam" id="PF13930">
    <property type="entry name" value="Endonuclea_NS_2"/>
    <property type="match status" value="1"/>
</dbReference>
<gene>
    <name evidence="2" type="ORF">HMPREF1872_01057</name>
</gene>
<keyword evidence="3" id="KW-1185">Reference proteome</keyword>
<dbReference type="AlphaFoldDB" id="A0A133Y9H1"/>
<accession>A0A133Y9H1</accession>
<protein>
    <recommendedName>
        <fullName evidence="1">Type VII secretion system protein EssD-like domain-containing protein</fullName>
    </recommendedName>
</protein>
<reference evidence="3" key="1">
    <citation type="submission" date="2016-01" db="EMBL/GenBank/DDBJ databases">
        <authorList>
            <person name="Mitreva M."/>
            <person name="Pepin K.H."/>
            <person name="Mihindukulasuriya K.A."/>
            <person name="Fulton R."/>
            <person name="Fronick C."/>
            <person name="O'Laughlin M."/>
            <person name="Miner T."/>
            <person name="Herter B."/>
            <person name="Rosa B.A."/>
            <person name="Cordes M."/>
            <person name="Tomlinson C."/>
            <person name="Wollam A."/>
            <person name="Palsikar V.B."/>
            <person name="Mardis E.R."/>
            <person name="Wilson R.K."/>
        </authorList>
    </citation>
    <scope>NUCLEOTIDE SEQUENCE [LARGE SCALE GENOMIC DNA]</scope>
    <source>
        <strain evidence="3">KA00274</strain>
    </source>
</reference>
<dbReference type="Gene3D" id="3.40.570.10">
    <property type="entry name" value="Extracellular Endonuclease, subunit A"/>
    <property type="match status" value="1"/>
</dbReference>
<comment type="caution">
    <text evidence="2">The sequence shown here is derived from an EMBL/GenBank/DDBJ whole genome shotgun (WGS) entry which is preliminary data.</text>
</comment>
<dbReference type="PATRIC" id="fig|1497955.3.peg.1027"/>
<evidence type="ECO:0000313" key="2">
    <source>
        <dbReference type="EMBL" id="KXB39881.1"/>
    </source>
</evidence>